<dbReference type="GO" id="GO:0042729">
    <property type="term" value="C:DASH complex"/>
    <property type="evidence" value="ECO:0007669"/>
    <property type="project" value="InterPro"/>
</dbReference>
<keyword evidence="2" id="KW-1185">Reference proteome</keyword>
<evidence type="ECO:0000313" key="1">
    <source>
        <dbReference type="EMBL" id="KAJ1968424.1"/>
    </source>
</evidence>
<evidence type="ECO:0008006" key="3">
    <source>
        <dbReference type="Google" id="ProtNLM"/>
    </source>
</evidence>
<dbReference type="OrthoDB" id="5584049at2759"/>
<proteinExistence type="predicted"/>
<dbReference type="InterPro" id="IPR013963">
    <property type="entry name" value="DASH_Dad2"/>
</dbReference>
<evidence type="ECO:0000313" key="2">
    <source>
        <dbReference type="Proteomes" id="UP001150925"/>
    </source>
</evidence>
<dbReference type="Proteomes" id="UP001150925">
    <property type="component" value="Unassembled WGS sequence"/>
</dbReference>
<comment type="caution">
    <text evidence="1">The sequence shown here is derived from an EMBL/GenBank/DDBJ whole genome shotgun (WGS) entry which is preliminary data.</text>
</comment>
<protein>
    <recommendedName>
        <fullName evidence="3">DASH complex subunit DAD2</fullName>
    </recommendedName>
</protein>
<organism evidence="1 2">
    <name type="scientific">Dispira parvispora</name>
    <dbReference type="NCBI Taxonomy" id="1520584"/>
    <lineage>
        <taxon>Eukaryota</taxon>
        <taxon>Fungi</taxon>
        <taxon>Fungi incertae sedis</taxon>
        <taxon>Zoopagomycota</taxon>
        <taxon>Kickxellomycotina</taxon>
        <taxon>Dimargaritomycetes</taxon>
        <taxon>Dimargaritales</taxon>
        <taxon>Dimargaritaceae</taxon>
        <taxon>Dispira</taxon>
    </lineage>
</organism>
<sequence>MHPGYVQGEVLQSKLRECQQLTQLCDLSRRVRDSTGALNDELDKIIDHLEVMGQVMANWASVFDNVRTIGDRVETGQDQADTFTLVAVPTHTLPNEGDNPSGNVPNL</sequence>
<dbReference type="EMBL" id="JANBPY010000186">
    <property type="protein sequence ID" value="KAJ1968424.1"/>
    <property type="molecule type" value="Genomic_DNA"/>
</dbReference>
<dbReference type="GO" id="GO:0072686">
    <property type="term" value="C:mitotic spindle"/>
    <property type="evidence" value="ECO:0007669"/>
    <property type="project" value="InterPro"/>
</dbReference>
<name>A0A9W8E998_9FUNG</name>
<gene>
    <name evidence="1" type="ORF">IWQ62_001259</name>
</gene>
<dbReference type="AlphaFoldDB" id="A0A9W8E998"/>
<dbReference type="GO" id="GO:0000278">
    <property type="term" value="P:mitotic cell cycle"/>
    <property type="evidence" value="ECO:0007669"/>
    <property type="project" value="InterPro"/>
</dbReference>
<reference evidence="1" key="1">
    <citation type="submission" date="2022-07" db="EMBL/GenBank/DDBJ databases">
        <title>Phylogenomic reconstructions and comparative analyses of Kickxellomycotina fungi.</title>
        <authorList>
            <person name="Reynolds N.K."/>
            <person name="Stajich J.E."/>
            <person name="Barry K."/>
            <person name="Grigoriev I.V."/>
            <person name="Crous P."/>
            <person name="Smith M.E."/>
        </authorList>
    </citation>
    <scope>NUCLEOTIDE SEQUENCE</scope>
    <source>
        <strain evidence="1">RSA 1196</strain>
    </source>
</reference>
<accession>A0A9W8E998</accession>
<dbReference type="Pfam" id="PF08654">
    <property type="entry name" value="DASH_Dad2"/>
    <property type="match status" value="1"/>
</dbReference>